<evidence type="ECO:0000256" key="3">
    <source>
        <dbReference type="ARBA" id="ARBA00022723"/>
    </source>
</evidence>
<evidence type="ECO:0000256" key="4">
    <source>
        <dbReference type="ARBA" id="ARBA00022842"/>
    </source>
</evidence>
<dbReference type="RefSeq" id="WP_147929786.1">
    <property type="nucleotide sequence ID" value="NZ_VOXD01000006.1"/>
</dbReference>
<dbReference type="Gene3D" id="1.10.150.240">
    <property type="entry name" value="Putative phosphatase, domain 2"/>
    <property type="match status" value="1"/>
</dbReference>
<dbReference type="PANTHER" id="PTHR46193">
    <property type="entry name" value="6-PHOSPHOGLUCONATE PHOSPHATASE"/>
    <property type="match status" value="1"/>
</dbReference>
<evidence type="ECO:0000313" key="6">
    <source>
        <dbReference type="Proteomes" id="UP000321907"/>
    </source>
</evidence>
<dbReference type="SUPFAM" id="SSF56784">
    <property type="entry name" value="HAD-like"/>
    <property type="match status" value="1"/>
</dbReference>
<evidence type="ECO:0000256" key="1">
    <source>
        <dbReference type="ARBA" id="ARBA00001946"/>
    </source>
</evidence>
<comment type="similarity">
    <text evidence="2">Belongs to the HAD-like hydrolase superfamily. CbbY/CbbZ/Gph/YieH family.</text>
</comment>
<dbReference type="GO" id="GO:0016787">
    <property type="term" value="F:hydrolase activity"/>
    <property type="evidence" value="ECO:0007669"/>
    <property type="project" value="UniProtKB-KW"/>
</dbReference>
<dbReference type="PANTHER" id="PTHR46193:SF10">
    <property type="entry name" value="6-PHOSPHOGLUCONATE PHOSPHATASE"/>
    <property type="match status" value="1"/>
</dbReference>
<dbReference type="InterPro" id="IPR006439">
    <property type="entry name" value="HAD-SF_hydro_IA"/>
</dbReference>
<dbReference type="SFLD" id="SFLDG01129">
    <property type="entry name" value="C1.5:_HAD__Beta-PGM__Phosphata"/>
    <property type="match status" value="1"/>
</dbReference>
<dbReference type="InterPro" id="IPR036412">
    <property type="entry name" value="HAD-like_sf"/>
</dbReference>
<dbReference type="InterPro" id="IPR023198">
    <property type="entry name" value="PGP-like_dom2"/>
</dbReference>
<keyword evidence="5" id="KW-0378">Hydrolase</keyword>
<name>A0A5C7FW57_9BACT</name>
<keyword evidence="4" id="KW-0460">Magnesium</keyword>
<gene>
    <name evidence="5" type="ORF">FUA23_05840</name>
</gene>
<dbReference type="GO" id="GO:0046872">
    <property type="term" value="F:metal ion binding"/>
    <property type="evidence" value="ECO:0007669"/>
    <property type="project" value="UniProtKB-KW"/>
</dbReference>
<sequence>MPPNPSKPQCIIFDCDGVLVDSEAITFGVLGELCAEQGLHMSDDEREDHFLGKSLNDVMAFIAARTGRELPDDFETRFRAMTFEKFKTDIRPVAGIEDLLNRINVPFCVASSGPPHKIRLNLELTGLADYFGENIFSCYDLGKWKPDPAVFLHAATTMGFAPANCVVIEDSPAGVKGAVAGGFRVFGLAHQKNASVLEDAGAEVIFGLNELHGVITS</sequence>
<reference evidence="5 6" key="1">
    <citation type="submission" date="2019-08" db="EMBL/GenBank/DDBJ databases">
        <title>Lewinella sp. strain SSH13 Genome sequencing and assembly.</title>
        <authorList>
            <person name="Kim I."/>
        </authorList>
    </citation>
    <scope>NUCLEOTIDE SEQUENCE [LARGE SCALE GENOMIC DNA]</scope>
    <source>
        <strain evidence="5 6">SSH13</strain>
    </source>
</reference>
<dbReference type="Gene3D" id="3.40.50.1000">
    <property type="entry name" value="HAD superfamily/HAD-like"/>
    <property type="match status" value="1"/>
</dbReference>
<dbReference type="OrthoDB" id="9797743at2"/>
<comment type="caution">
    <text evidence="5">The sequence shown here is derived from an EMBL/GenBank/DDBJ whole genome shotgun (WGS) entry which is preliminary data.</text>
</comment>
<dbReference type="InterPro" id="IPR051600">
    <property type="entry name" value="Beta-PGM-like"/>
</dbReference>
<dbReference type="AlphaFoldDB" id="A0A5C7FW57"/>
<evidence type="ECO:0000256" key="2">
    <source>
        <dbReference type="ARBA" id="ARBA00006171"/>
    </source>
</evidence>
<proteinExistence type="inferred from homology"/>
<evidence type="ECO:0000313" key="5">
    <source>
        <dbReference type="EMBL" id="TXF90614.1"/>
    </source>
</evidence>
<dbReference type="NCBIfam" id="TIGR01509">
    <property type="entry name" value="HAD-SF-IA-v3"/>
    <property type="match status" value="1"/>
</dbReference>
<keyword evidence="6" id="KW-1185">Reference proteome</keyword>
<dbReference type="Pfam" id="PF00702">
    <property type="entry name" value="Hydrolase"/>
    <property type="match status" value="1"/>
</dbReference>
<dbReference type="InterPro" id="IPR023214">
    <property type="entry name" value="HAD_sf"/>
</dbReference>
<dbReference type="CDD" id="cd07526">
    <property type="entry name" value="HAD_BPGM_like"/>
    <property type="match status" value="1"/>
</dbReference>
<dbReference type="SFLD" id="SFLDS00003">
    <property type="entry name" value="Haloacid_Dehalogenase"/>
    <property type="match status" value="1"/>
</dbReference>
<dbReference type="Proteomes" id="UP000321907">
    <property type="component" value="Unassembled WGS sequence"/>
</dbReference>
<comment type="cofactor">
    <cofactor evidence="1">
        <name>Mg(2+)</name>
        <dbReference type="ChEBI" id="CHEBI:18420"/>
    </cofactor>
</comment>
<dbReference type="EMBL" id="VOXD01000006">
    <property type="protein sequence ID" value="TXF90614.1"/>
    <property type="molecule type" value="Genomic_DNA"/>
</dbReference>
<organism evidence="5 6">
    <name type="scientific">Neolewinella aurantiaca</name>
    <dbReference type="NCBI Taxonomy" id="2602767"/>
    <lineage>
        <taxon>Bacteria</taxon>
        <taxon>Pseudomonadati</taxon>
        <taxon>Bacteroidota</taxon>
        <taxon>Saprospiria</taxon>
        <taxon>Saprospirales</taxon>
        <taxon>Lewinellaceae</taxon>
        <taxon>Neolewinella</taxon>
    </lineage>
</organism>
<accession>A0A5C7FW57</accession>
<protein>
    <submittedName>
        <fullName evidence="5">HAD family hydrolase</fullName>
    </submittedName>
</protein>
<keyword evidence="3" id="KW-0479">Metal-binding</keyword>